<feature type="compositionally biased region" description="Pro residues" evidence="8">
    <location>
        <begin position="286"/>
        <end position="298"/>
    </location>
</feature>
<dbReference type="InterPro" id="IPR003593">
    <property type="entry name" value="AAA+_ATPase"/>
</dbReference>
<feature type="domain" description="ABC transporter" evidence="9">
    <location>
        <begin position="434"/>
        <end position="661"/>
    </location>
</feature>
<feature type="compositionally biased region" description="Polar residues" evidence="8">
    <location>
        <begin position="366"/>
        <end position="381"/>
    </location>
</feature>
<dbReference type="SMART" id="SM00382">
    <property type="entry name" value="AAA"/>
    <property type="match status" value="2"/>
</dbReference>
<dbReference type="NCBIfam" id="NF008453">
    <property type="entry name" value="PRK11308.1"/>
    <property type="match status" value="2"/>
</dbReference>
<evidence type="ECO:0000313" key="11">
    <source>
        <dbReference type="Proteomes" id="UP001595834"/>
    </source>
</evidence>
<evidence type="ECO:0000256" key="7">
    <source>
        <dbReference type="ARBA" id="ARBA00023136"/>
    </source>
</evidence>
<organism evidence="10 11">
    <name type="scientific">Streptomyces mauvecolor</name>
    <dbReference type="NCBI Taxonomy" id="58345"/>
    <lineage>
        <taxon>Bacteria</taxon>
        <taxon>Bacillati</taxon>
        <taxon>Actinomycetota</taxon>
        <taxon>Actinomycetes</taxon>
        <taxon>Kitasatosporales</taxon>
        <taxon>Streptomycetaceae</taxon>
        <taxon>Streptomyces</taxon>
    </lineage>
</organism>
<comment type="caution">
    <text evidence="10">The sequence shown here is derived from an EMBL/GenBank/DDBJ whole genome shotgun (WGS) entry which is preliminary data.</text>
</comment>
<evidence type="ECO:0000256" key="3">
    <source>
        <dbReference type="ARBA" id="ARBA00022448"/>
    </source>
</evidence>
<dbReference type="InterPro" id="IPR050388">
    <property type="entry name" value="ABC_Ni/Peptide_Import"/>
</dbReference>
<dbReference type="InterPro" id="IPR013563">
    <property type="entry name" value="Oligopep_ABC_C"/>
</dbReference>
<keyword evidence="5" id="KW-0547">Nucleotide-binding</keyword>
<keyword evidence="6 10" id="KW-0067">ATP-binding</keyword>
<gene>
    <name evidence="10" type="ORF">ACFPFX_23025</name>
</gene>
<dbReference type="Pfam" id="PF08352">
    <property type="entry name" value="oligo_HPY"/>
    <property type="match status" value="2"/>
</dbReference>
<dbReference type="InterPro" id="IPR017871">
    <property type="entry name" value="ABC_transporter-like_CS"/>
</dbReference>
<dbReference type="EMBL" id="JBHSIZ010000029">
    <property type="protein sequence ID" value="MFC4959168.1"/>
    <property type="molecule type" value="Genomic_DNA"/>
</dbReference>
<dbReference type="Pfam" id="PF00005">
    <property type="entry name" value="ABC_tran"/>
    <property type="match status" value="2"/>
</dbReference>
<evidence type="ECO:0000259" key="9">
    <source>
        <dbReference type="PROSITE" id="PS50893"/>
    </source>
</evidence>
<dbReference type="SUPFAM" id="SSF52540">
    <property type="entry name" value="P-loop containing nucleoside triphosphate hydrolases"/>
    <property type="match status" value="2"/>
</dbReference>
<proteinExistence type="inferred from homology"/>
<evidence type="ECO:0000256" key="1">
    <source>
        <dbReference type="ARBA" id="ARBA00004202"/>
    </source>
</evidence>
<dbReference type="Proteomes" id="UP001595834">
    <property type="component" value="Unassembled WGS sequence"/>
</dbReference>
<evidence type="ECO:0000256" key="6">
    <source>
        <dbReference type="ARBA" id="ARBA00022840"/>
    </source>
</evidence>
<evidence type="ECO:0000256" key="2">
    <source>
        <dbReference type="ARBA" id="ARBA00005417"/>
    </source>
</evidence>
<dbReference type="PANTHER" id="PTHR43297">
    <property type="entry name" value="OLIGOPEPTIDE TRANSPORT ATP-BINDING PROTEIN APPD"/>
    <property type="match status" value="1"/>
</dbReference>
<sequence>MTEPLVEVSDLGISFGEVRAVDGLSFTLRPGAALGVVGESGSGKSASAYALLGLHRGTGARVTGAIRVAGVDVMAASDSELRSLRGGSAAMVFQDPLSSLDPYYTIGDQIAEVYRVHKGGSRRAARARAVSVLDRVGIPDAARKSRSRPHEFSGGMRQRALIAMALACEPRLLIADEPTTALDVTVQAQILDLLHDLRRETGLGLVLVTHDVGVAAESVDEVLVMRAGREVERGPVGAVLGAPREPYTRALLSAVPRISPTPPGSAAGPRESAPGSDPVVAAGAPPRTPSAPPHPFPKPAGGAVLGRGPVDAAGALPRTPFAPEGRSSSNAGRAGGAGETGSVVNVGPAGDAGEDASGSHGGDAGMSSSARGAGNCASNHARSAAQRLSPSPASEERGSGGGAPGNGPRPHTHPGRVAGRGGAGEASAEGGLVLQATGLRKTFGRGRTAFTAVDGVSLTVRRGETLGIVGESGSGKTTLGRMLVGLLQPSAGHVTRTGDVQMVFQDPVSSLNPRRSIGESVADPLRARGERDDSRIRARVGELLQKVGLDPDRYDSYPHEFSGGQRQRVGIARALAAEPTLIVCDEPVSALDVTTQAQVTALLGQLQQELGLALVFVAHDLAVVRQVSDRVAVMRQGRIVEEGEADVVYGAPKDPYTRQLLAAVPSLDPALAATRRAARRELREASWEAAPEEVAVA</sequence>
<keyword evidence="3" id="KW-0813">Transport</keyword>
<feature type="region of interest" description="Disordered" evidence="8">
    <location>
        <begin position="254"/>
        <end position="428"/>
    </location>
</feature>
<comment type="subcellular location">
    <subcellularLocation>
        <location evidence="1">Cell membrane</location>
        <topology evidence="1">Peripheral membrane protein</topology>
    </subcellularLocation>
</comment>
<dbReference type="PROSITE" id="PS50893">
    <property type="entry name" value="ABC_TRANSPORTER_2"/>
    <property type="match status" value="2"/>
</dbReference>
<keyword evidence="11" id="KW-1185">Reference proteome</keyword>
<protein>
    <submittedName>
        <fullName evidence="10">Dipeptide ABC transporter ATP-binding protein</fullName>
    </submittedName>
</protein>
<dbReference type="PANTHER" id="PTHR43297:SF2">
    <property type="entry name" value="DIPEPTIDE TRANSPORT ATP-BINDING PROTEIN DPPD"/>
    <property type="match status" value="1"/>
</dbReference>
<dbReference type="InterPro" id="IPR027417">
    <property type="entry name" value="P-loop_NTPase"/>
</dbReference>
<dbReference type="PROSITE" id="PS00211">
    <property type="entry name" value="ABC_TRANSPORTER_1"/>
    <property type="match status" value="2"/>
</dbReference>
<dbReference type="GO" id="GO:0005524">
    <property type="term" value="F:ATP binding"/>
    <property type="evidence" value="ECO:0007669"/>
    <property type="project" value="UniProtKB-KW"/>
</dbReference>
<keyword evidence="7" id="KW-0472">Membrane</keyword>
<evidence type="ECO:0000256" key="5">
    <source>
        <dbReference type="ARBA" id="ARBA00022741"/>
    </source>
</evidence>
<reference evidence="11" key="1">
    <citation type="journal article" date="2019" name="Int. J. Syst. Evol. Microbiol.">
        <title>The Global Catalogue of Microorganisms (GCM) 10K type strain sequencing project: providing services to taxonomists for standard genome sequencing and annotation.</title>
        <authorList>
            <consortium name="The Broad Institute Genomics Platform"/>
            <consortium name="The Broad Institute Genome Sequencing Center for Infectious Disease"/>
            <person name="Wu L."/>
            <person name="Ma J."/>
        </authorList>
    </citation>
    <scope>NUCLEOTIDE SEQUENCE [LARGE SCALE GENOMIC DNA]</scope>
    <source>
        <strain evidence="11">CCM 7224</strain>
    </source>
</reference>
<dbReference type="RefSeq" id="WP_344378235.1">
    <property type="nucleotide sequence ID" value="NZ_BAAASQ010000021.1"/>
</dbReference>
<dbReference type="CDD" id="cd03257">
    <property type="entry name" value="ABC_NikE_OppD_transporters"/>
    <property type="match status" value="2"/>
</dbReference>
<dbReference type="InterPro" id="IPR003439">
    <property type="entry name" value="ABC_transporter-like_ATP-bd"/>
</dbReference>
<comment type="similarity">
    <text evidence="2">Belongs to the ABC transporter superfamily.</text>
</comment>
<evidence type="ECO:0000256" key="4">
    <source>
        <dbReference type="ARBA" id="ARBA00022475"/>
    </source>
</evidence>
<keyword evidence="4" id="KW-1003">Cell membrane</keyword>
<evidence type="ECO:0000313" key="10">
    <source>
        <dbReference type="EMBL" id="MFC4959168.1"/>
    </source>
</evidence>
<dbReference type="Gene3D" id="3.40.50.300">
    <property type="entry name" value="P-loop containing nucleotide triphosphate hydrolases"/>
    <property type="match status" value="2"/>
</dbReference>
<evidence type="ECO:0000256" key="8">
    <source>
        <dbReference type="SAM" id="MobiDB-lite"/>
    </source>
</evidence>
<feature type="domain" description="ABC transporter" evidence="9">
    <location>
        <begin position="6"/>
        <end position="252"/>
    </location>
</feature>
<name>A0ABV9US48_9ACTN</name>
<accession>A0ABV9US48</accession>